<dbReference type="CDD" id="cd00383">
    <property type="entry name" value="trans_reg_C"/>
    <property type="match status" value="1"/>
</dbReference>
<comment type="similarity">
    <text evidence="1">Belongs to the TolB family.</text>
</comment>
<dbReference type="Pfam" id="PF07676">
    <property type="entry name" value="PD40"/>
    <property type="match status" value="1"/>
</dbReference>
<evidence type="ECO:0000256" key="2">
    <source>
        <dbReference type="ARBA" id="ARBA00023125"/>
    </source>
</evidence>
<keyword evidence="4" id="KW-0472">Membrane</keyword>
<keyword evidence="4" id="KW-0812">Transmembrane</keyword>
<evidence type="ECO:0000256" key="3">
    <source>
        <dbReference type="PROSITE-ProRule" id="PRU01091"/>
    </source>
</evidence>
<dbReference type="Proteomes" id="UP001301442">
    <property type="component" value="Chromosome"/>
</dbReference>
<name>A0ABZ0GNZ4_9GAMM</name>
<evidence type="ECO:0000259" key="5">
    <source>
        <dbReference type="PROSITE" id="PS51755"/>
    </source>
</evidence>
<accession>A0ABZ0GNZ4</accession>
<dbReference type="PROSITE" id="PS51755">
    <property type="entry name" value="OMPR_PHOB"/>
    <property type="match status" value="1"/>
</dbReference>
<dbReference type="SUPFAM" id="SSF50969">
    <property type="entry name" value="YVTN repeat-like/Quinoprotein amine dehydrogenase"/>
    <property type="match status" value="1"/>
</dbReference>
<dbReference type="EMBL" id="CP136600">
    <property type="protein sequence ID" value="WOH37414.1"/>
    <property type="molecule type" value="Genomic_DNA"/>
</dbReference>
<feature type="transmembrane region" description="Helical" evidence="4">
    <location>
        <begin position="159"/>
        <end position="179"/>
    </location>
</feature>
<keyword evidence="4" id="KW-1133">Transmembrane helix</keyword>
<feature type="DNA-binding region" description="OmpR/PhoB-type" evidence="3">
    <location>
        <begin position="2"/>
        <end position="100"/>
    </location>
</feature>
<dbReference type="InterPro" id="IPR001867">
    <property type="entry name" value="OmpR/PhoB-type_DNA-bd"/>
</dbReference>
<sequence>MAEQYWIGGFYIDLSRNQITQNKQSQIIAPKALAVLTYLAENQGKVVSHDALLAKVWQNTVVSPNTLQRSIAQLRKALGDDSKVQVYIKTHAKQGYSLECDVRWHEHIESVNLNSSQENVVDETPVIEANSSEANSDINNATITAAITPARPKPSRSSLISISIIFGIMILGIIGYQTLPAKQPSQLSFGELRALTSTDSKELASIYSPDGQYVVFHRYSQEFCVNNIWAKNTKTQQEFQLTNNFDSYGSHSFSKDGKNLVFIKTGGCSQPDTQKKCYKLMSLDFNRALGAPQSPNVLLECKNSAIRNPKWLNNNNIALLQKFSDRWQLISYSVNENKSQVLYAIDDGNILDYDYSVTDDLIALTSFHVDGHYYIEVLNADGQLVSSHRIKYPEEIANFRLIYPNFSPLKKQLIFSTGRQLFTLSHDGQVTNISLPLDEPMGTPTFHPDGNRMIVIKGRYDSDIVSMPISQIAQAQTEQVQSQQNISLSVLERSIVADESAILQPNGELIAYKSERSGEDQLWITDGKGSQQLTQFPMDTYLFGMDWAADGKSILVNANNTLTQVYLDSSQKSFPLEYAVVQLFQWDSSNNSALLLIRSKGILKFAELNLTNSEIRIINDNTVNWALKSENGQLVYTDHMARFWQQGPVEDQLIEALEGQGREKQRFVIKDNVIYGINEDFQLWSYALNQDRFEIITQLPNNIDDLSDINQTQLLMTVEVSSKKEVVELSLSE</sequence>
<reference evidence="6 7" key="1">
    <citation type="submission" date="2023-09" db="EMBL/GenBank/DDBJ databases">
        <authorList>
            <person name="Qi X."/>
        </authorList>
    </citation>
    <scope>NUCLEOTIDE SEQUENCE [LARGE SCALE GENOMIC DNA]</scope>
    <source>
        <strain evidence="6 7">S1-1</strain>
    </source>
</reference>
<dbReference type="InterPro" id="IPR036388">
    <property type="entry name" value="WH-like_DNA-bd_sf"/>
</dbReference>
<dbReference type="SUPFAM" id="SSF82171">
    <property type="entry name" value="DPP6 N-terminal domain-like"/>
    <property type="match status" value="2"/>
</dbReference>
<feature type="domain" description="OmpR/PhoB-type" evidence="5">
    <location>
        <begin position="2"/>
        <end position="100"/>
    </location>
</feature>
<dbReference type="InterPro" id="IPR011042">
    <property type="entry name" value="6-blade_b-propeller_TolB-like"/>
</dbReference>
<keyword evidence="2 3" id="KW-0238">DNA-binding</keyword>
<dbReference type="Pfam" id="PF00486">
    <property type="entry name" value="Trans_reg_C"/>
    <property type="match status" value="1"/>
</dbReference>
<evidence type="ECO:0000313" key="7">
    <source>
        <dbReference type="Proteomes" id="UP001301442"/>
    </source>
</evidence>
<proteinExistence type="inferred from homology"/>
<evidence type="ECO:0000256" key="1">
    <source>
        <dbReference type="ARBA" id="ARBA00009820"/>
    </source>
</evidence>
<dbReference type="SMART" id="SM00862">
    <property type="entry name" value="Trans_reg_C"/>
    <property type="match status" value="1"/>
</dbReference>
<dbReference type="Gene3D" id="1.10.10.10">
    <property type="entry name" value="Winged helix-like DNA-binding domain superfamily/Winged helix DNA-binding domain"/>
    <property type="match status" value="1"/>
</dbReference>
<dbReference type="RefSeq" id="WP_348396204.1">
    <property type="nucleotide sequence ID" value="NZ_CP136600.1"/>
</dbReference>
<dbReference type="InterPro" id="IPR011044">
    <property type="entry name" value="Quino_amine_DH_bsu"/>
</dbReference>
<evidence type="ECO:0000256" key="4">
    <source>
        <dbReference type="SAM" id="Phobius"/>
    </source>
</evidence>
<dbReference type="PANTHER" id="PTHR36842">
    <property type="entry name" value="PROTEIN TOLB HOMOLOG"/>
    <property type="match status" value="1"/>
</dbReference>
<organism evidence="6 7">
    <name type="scientific">Thalassotalea fonticola</name>
    <dbReference type="NCBI Taxonomy" id="3065649"/>
    <lineage>
        <taxon>Bacteria</taxon>
        <taxon>Pseudomonadati</taxon>
        <taxon>Pseudomonadota</taxon>
        <taxon>Gammaproteobacteria</taxon>
        <taxon>Alteromonadales</taxon>
        <taxon>Colwelliaceae</taxon>
        <taxon>Thalassotalea</taxon>
    </lineage>
</organism>
<protein>
    <submittedName>
        <fullName evidence="6">Winged helix-turn-helix domain-containing protein</fullName>
    </submittedName>
</protein>
<dbReference type="InterPro" id="IPR011659">
    <property type="entry name" value="WD40"/>
</dbReference>
<keyword evidence="7" id="KW-1185">Reference proteome</keyword>
<evidence type="ECO:0000313" key="6">
    <source>
        <dbReference type="EMBL" id="WOH37414.1"/>
    </source>
</evidence>
<dbReference type="InterPro" id="IPR016032">
    <property type="entry name" value="Sig_transdc_resp-reg_C-effctor"/>
</dbReference>
<dbReference type="Gene3D" id="2.120.10.30">
    <property type="entry name" value="TolB, C-terminal domain"/>
    <property type="match status" value="2"/>
</dbReference>
<gene>
    <name evidence="6" type="ORF">RI844_18965</name>
</gene>
<dbReference type="SUPFAM" id="SSF46894">
    <property type="entry name" value="C-terminal effector domain of the bipartite response regulators"/>
    <property type="match status" value="1"/>
</dbReference>